<dbReference type="PANTHER" id="PTHR48069">
    <property type="entry name" value="DIHYDROFOLATE REDUCTASE"/>
    <property type="match status" value="1"/>
</dbReference>
<dbReference type="GO" id="GO:0004146">
    <property type="term" value="F:dihydrofolate reductase activity"/>
    <property type="evidence" value="ECO:0007669"/>
    <property type="project" value="UniProtKB-EC"/>
</dbReference>
<proteinExistence type="inferred from homology"/>
<feature type="domain" description="DHFR" evidence="10">
    <location>
        <begin position="7"/>
        <end position="175"/>
    </location>
</feature>
<dbReference type="Gene3D" id="3.40.430.10">
    <property type="entry name" value="Dihydrofolate Reductase, subunit A"/>
    <property type="match status" value="1"/>
</dbReference>
<evidence type="ECO:0000256" key="8">
    <source>
        <dbReference type="PIRNR" id="PIRNR000194"/>
    </source>
</evidence>
<dbReference type="InterPro" id="IPR017925">
    <property type="entry name" value="DHFR_CS"/>
</dbReference>
<reference evidence="11 12" key="1">
    <citation type="submission" date="2016-06" db="EMBL/GenBank/DDBJ databases">
        <title>Draft genome of Moraxella atlantae CCUG 66109.</title>
        <authorList>
            <person name="Salva-Serra F."/>
            <person name="Engstrom-Jakobsson H."/>
            <person name="Thorell K."/>
            <person name="Gonzales-Siles L."/>
            <person name="Karlsson R."/>
            <person name="Boulund F."/>
            <person name="Engstrand L."/>
            <person name="Kristiansson E."/>
            <person name="Moore E."/>
        </authorList>
    </citation>
    <scope>NUCLEOTIDE SEQUENCE [LARGE SCALE GENOMIC DNA]</scope>
    <source>
        <strain evidence="11 12">CCUG 66109</strain>
    </source>
</reference>
<dbReference type="EMBL" id="LZMZ01000018">
    <property type="protein sequence ID" value="OBX78278.1"/>
    <property type="molecule type" value="Genomic_DNA"/>
</dbReference>
<dbReference type="PRINTS" id="PR00070">
    <property type="entry name" value="DHFR"/>
</dbReference>
<evidence type="ECO:0000256" key="6">
    <source>
        <dbReference type="ARBA" id="ARBA00023002"/>
    </source>
</evidence>
<evidence type="ECO:0000256" key="4">
    <source>
        <dbReference type="ARBA" id="ARBA00022563"/>
    </source>
</evidence>
<dbReference type="RefSeq" id="WP_067236704.1">
    <property type="nucleotide sequence ID" value="NZ_LZMZ01000018.1"/>
</dbReference>
<dbReference type="OrthoDB" id="9804315at2"/>
<evidence type="ECO:0000313" key="11">
    <source>
        <dbReference type="EMBL" id="OBX78278.1"/>
    </source>
</evidence>
<evidence type="ECO:0000256" key="1">
    <source>
        <dbReference type="ARBA" id="ARBA00004903"/>
    </source>
</evidence>
<comment type="function">
    <text evidence="7 8">Key enzyme in folate metabolism. Catalyzes an essential reaction for de novo glycine and purine synthesis, and for DNA precursor synthesis.</text>
</comment>
<dbReference type="AlphaFoldDB" id="A0A1B8QC97"/>
<name>A0A1B8QC97_9GAMM</name>
<dbReference type="GO" id="GO:0050661">
    <property type="term" value="F:NADP binding"/>
    <property type="evidence" value="ECO:0007669"/>
    <property type="project" value="InterPro"/>
</dbReference>
<evidence type="ECO:0000256" key="9">
    <source>
        <dbReference type="RuleBase" id="RU004474"/>
    </source>
</evidence>
<dbReference type="GO" id="GO:0005829">
    <property type="term" value="C:cytosol"/>
    <property type="evidence" value="ECO:0007669"/>
    <property type="project" value="TreeGrafter"/>
</dbReference>
<evidence type="ECO:0000313" key="12">
    <source>
        <dbReference type="Proteomes" id="UP000092508"/>
    </source>
</evidence>
<dbReference type="GO" id="GO:0006730">
    <property type="term" value="P:one-carbon metabolic process"/>
    <property type="evidence" value="ECO:0007669"/>
    <property type="project" value="UniProtKB-KW"/>
</dbReference>
<dbReference type="SUPFAM" id="SSF53597">
    <property type="entry name" value="Dihydrofolate reductase-like"/>
    <property type="match status" value="1"/>
</dbReference>
<dbReference type="InterPro" id="IPR012259">
    <property type="entry name" value="DHFR"/>
</dbReference>
<sequence>MSYHHFEVAQIAAISRNHVIGKDNQLPWYISADLQHFKRLTQRGVVIMGRKTFESMGRPLPNRANIVITRDTDWAARMTDADVIVCHNLDDALTQAAEHARAREVTTLWLIGGERVFGETMPITDRLEITEVDTDIPDGTAFYPTIPADFVAQTISEWQHDDQSGLAFRFIHYQRQR</sequence>
<dbReference type="Pfam" id="PF00186">
    <property type="entry name" value="DHFR_1"/>
    <property type="match status" value="1"/>
</dbReference>
<protein>
    <recommendedName>
        <fullName evidence="3 8">Dihydrofolate reductase</fullName>
        <ecNumber evidence="3 8">1.5.1.3</ecNumber>
    </recommendedName>
</protein>
<evidence type="ECO:0000259" key="10">
    <source>
        <dbReference type="PROSITE" id="PS51330"/>
    </source>
</evidence>
<accession>A0A1B8QC97</accession>
<dbReference type="GO" id="GO:0046654">
    <property type="term" value="P:tetrahydrofolate biosynthetic process"/>
    <property type="evidence" value="ECO:0007669"/>
    <property type="project" value="UniProtKB-UniPathway"/>
</dbReference>
<dbReference type="PIRSF" id="PIRSF000194">
    <property type="entry name" value="DHFR"/>
    <property type="match status" value="1"/>
</dbReference>
<keyword evidence="5 8" id="KW-0521">NADP</keyword>
<comment type="catalytic activity">
    <reaction evidence="8">
        <text>(6S)-5,6,7,8-tetrahydrofolate + NADP(+) = 7,8-dihydrofolate + NADPH + H(+)</text>
        <dbReference type="Rhea" id="RHEA:15009"/>
        <dbReference type="ChEBI" id="CHEBI:15378"/>
        <dbReference type="ChEBI" id="CHEBI:57451"/>
        <dbReference type="ChEBI" id="CHEBI:57453"/>
        <dbReference type="ChEBI" id="CHEBI:57783"/>
        <dbReference type="ChEBI" id="CHEBI:58349"/>
        <dbReference type="EC" id="1.5.1.3"/>
    </reaction>
</comment>
<organism evidence="11 12">
    <name type="scientific">Faucicola atlantae</name>
    <dbReference type="NCBI Taxonomy" id="34059"/>
    <lineage>
        <taxon>Bacteria</taxon>
        <taxon>Pseudomonadati</taxon>
        <taxon>Pseudomonadota</taxon>
        <taxon>Gammaproteobacteria</taxon>
        <taxon>Moraxellales</taxon>
        <taxon>Moraxellaceae</taxon>
        <taxon>Faucicola</taxon>
    </lineage>
</organism>
<dbReference type="UniPathway" id="UPA00077">
    <property type="reaction ID" value="UER00158"/>
</dbReference>
<dbReference type="InterPro" id="IPR024072">
    <property type="entry name" value="DHFR-like_dom_sf"/>
</dbReference>
<dbReference type="PROSITE" id="PS00075">
    <property type="entry name" value="DHFR_1"/>
    <property type="match status" value="1"/>
</dbReference>
<dbReference type="EC" id="1.5.1.3" evidence="3 8"/>
<keyword evidence="4 8" id="KW-0554">One-carbon metabolism</keyword>
<evidence type="ECO:0000256" key="5">
    <source>
        <dbReference type="ARBA" id="ARBA00022857"/>
    </source>
</evidence>
<dbReference type="CDD" id="cd00209">
    <property type="entry name" value="DHFR"/>
    <property type="match status" value="1"/>
</dbReference>
<comment type="pathway">
    <text evidence="1 8">Cofactor biosynthesis; tetrahydrofolate biosynthesis; 5,6,7,8-tetrahydrofolate from 7,8-dihydrofolate: step 1/1.</text>
</comment>
<gene>
    <name evidence="11" type="ORF">A9308_06705</name>
</gene>
<evidence type="ECO:0000256" key="7">
    <source>
        <dbReference type="ARBA" id="ARBA00025067"/>
    </source>
</evidence>
<comment type="similarity">
    <text evidence="2 8 9">Belongs to the dihydrofolate reductase family.</text>
</comment>
<dbReference type="PROSITE" id="PS51330">
    <property type="entry name" value="DHFR_2"/>
    <property type="match status" value="1"/>
</dbReference>
<dbReference type="STRING" id="34059.A9308_06705"/>
<comment type="caution">
    <text evidence="11">The sequence shown here is derived from an EMBL/GenBank/DDBJ whole genome shotgun (WGS) entry which is preliminary data.</text>
</comment>
<dbReference type="InterPro" id="IPR001796">
    <property type="entry name" value="DHFR_dom"/>
</dbReference>
<evidence type="ECO:0000256" key="2">
    <source>
        <dbReference type="ARBA" id="ARBA00009539"/>
    </source>
</evidence>
<dbReference type="GO" id="GO:0046452">
    <property type="term" value="P:dihydrofolate metabolic process"/>
    <property type="evidence" value="ECO:0007669"/>
    <property type="project" value="TreeGrafter"/>
</dbReference>
<evidence type="ECO:0000256" key="3">
    <source>
        <dbReference type="ARBA" id="ARBA00012856"/>
    </source>
</evidence>
<dbReference type="GO" id="GO:0046655">
    <property type="term" value="P:folic acid metabolic process"/>
    <property type="evidence" value="ECO:0007669"/>
    <property type="project" value="TreeGrafter"/>
</dbReference>
<dbReference type="PANTHER" id="PTHR48069:SF3">
    <property type="entry name" value="DIHYDROFOLATE REDUCTASE"/>
    <property type="match status" value="1"/>
</dbReference>
<dbReference type="Proteomes" id="UP000092508">
    <property type="component" value="Unassembled WGS sequence"/>
</dbReference>
<keyword evidence="6 8" id="KW-0560">Oxidoreductase</keyword>